<keyword evidence="3" id="KW-1185">Reference proteome</keyword>
<protein>
    <submittedName>
        <fullName evidence="2">Uncharacterized protein</fullName>
    </submittedName>
</protein>
<evidence type="ECO:0000313" key="2">
    <source>
        <dbReference type="EMBL" id="VDO86229.1"/>
    </source>
</evidence>
<feature type="region of interest" description="Disordered" evidence="1">
    <location>
        <begin position="154"/>
        <end position="180"/>
    </location>
</feature>
<accession>A0A183NJQ9</accession>
<dbReference type="EMBL" id="UZAL01003160">
    <property type="protein sequence ID" value="VDO86229.1"/>
    <property type="molecule type" value="Genomic_DNA"/>
</dbReference>
<dbReference type="AlphaFoldDB" id="A0A183NJQ9"/>
<sequence length="376" mass="41696">MNFILSAEFPFPFLSTTTPESSNNNSTINASYYNRTGHLISPIGNEELINIATASPSVITTTTTSSSIPTTESTVASLSPYVNIDKFNSPCDDVIQCITTTVPVKTNCSTVVELPSSSSSIITNKSSTTGVAITAIANTTTFYSPWRHRSVLNQALGGGVGDDDDGGGGNSSPEWSSFSIPNDNKLHEMSIIQQGQLEYNHDNSDNNLCEDFSNHNNKEEYESTTRKIKENSIHKTTNHSELDLLVNMLDRVEMKDDTMQENDKSTIVTQIIRDCNLAMNESKCIFQEQLEKQLGSHVCAAHPEAAWNDIRKAMETAVISASTVNHKVKEKHWISTASTALIDARKLIPSGSEHNEERSQLRRKLTRRLRHDRKQW</sequence>
<proteinExistence type="predicted"/>
<dbReference type="Proteomes" id="UP000269396">
    <property type="component" value="Unassembled WGS sequence"/>
</dbReference>
<reference evidence="2 3" key="1">
    <citation type="submission" date="2018-11" db="EMBL/GenBank/DDBJ databases">
        <authorList>
            <consortium name="Pathogen Informatics"/>
        </authorList>
    </citation>
    <scope>NUCLEOTIDE SEQUENCE [LARGE SCALE GENOMIC DNA]</scope>
    <source>
        <strain>Denwood</strain>
        <strain evidence="3">Zambia</strain>
    </source>
</reference>
<gene>
    <name evidence="2" type="ORF">SMTD_LOCUS2345</name>
</gene>
<organism evidence="2 3">
    <name type="scientific">Schistosoma mattheei</name>
    <dbReference type="NCBI Taxonomy" id="31246"/>
    <lineage>
        <taxon>Eukaryota</taxon>
        <taxon>Metazoa</taxon>
        <taxon>Spiralia</taxon>
        <taxon>Lophotrochozoa</taxon>
        <taxon>Platyhelminthes</taxon>
        <taxon>Trematoda</taxon>
        <taxon>Digenea</taxon>
        <taxon>Strigeidida</taxon>
        <taxon>Schistosomatoidea</taxon>
        <taxon>Schistosomatidae</taxon>
        <taxon>Schistosoma</taxon>
    </lineage>
</organism>
<name>A0A183NJQ9_9TREM</name>
<feature type="compositionally biased region" description="Polar residues" evidence="1">
    <location>
        <begin position="171"/>
        <end position="180"/>
    </location>
</feature>
<evidence type="ECO:0000313" key="3">
    <source>
        <dbReference type="Proteomes" id="UP000269396"/>
    </source>
</evidence>
<feature type="compositionally biased region" description="Basic residues" evidence="1">
    <location>
        <begin position="361"/>
        <end position="376"/>
    </location>
</feature>
<feature type="region of interest" description="Disordered" evidence="1">
    <location>
        <begin position="351"/>
        <end position="376"/>
    </location>
</feature>
<evidence type="ECO:0000256" key="1">
    <source>
        <dbReference type="SAM" id="MobiDB-lite"/>
    </source>
</evidence>